<proteinExistence type="predicted"/>
<dbReference type="RefSeq" id="WP_120334496.1">
    <property type="nucleotide sequence ID" value="NZ_MCAQ01000018.1"/>
</dbReference>
<evidence type="ECO:0000313" key="2">
    <source>
        <dbReference type="Proteomes" id="UP000286402"/>
    </source>
</evidence>
<gene>
    <name evidence="1" type="ORF">BCY89_28015</name>
</gene>
<accession>A0A420FSX1</accession>
<dbReference type="AlphaFoldDB" id="A0A420FSX1"/>
<reference evidence="1 2" key="1">
    <citation type="submission" date="2016-07" db="EMBL/GenBank/DDBJ databases">
        <title>Genome analysis of Sphingobacterium siyangense T12B17.</title>
        <authorList>
            <person name="Xu D."/>
            <person name="Su Y."/>
            <person name="Zheng S."/>
        </authorList>
    </citation>
    <scope>NUCLEOTIDE SEQUENCE [LARGE SCALE GENOMIC DNA]</scope>
    <source>
        <strain evidence="1 2">T12B17</strain>
    </source>
</reference>
<organism evidence="1 2">
    <name type="scientific">Sphingobacterium siyangense</name>
    <dbReference type="NCBI Taxonomy" id="459529"/>
    <lineage>
        <taxon>Bacteria</taxon>
        <taxon>Pseudomonadati</taxon>
        <taxon>Bacteroidota</taxon>
        <taxon>Sphingobacteriia</taxon>
        <taxon>Sphingobacteriales</taxon>
        <taxon>Sphingobacteriaceae</taxon>
        <taxon>Sphingobacterium</taxon>
    </lineage>
</organism>
<sequence>MNNEENVLARLLKLYPVKVLSQVFDSKERLQEKIIKEVIDTYTVDSIKEFSYENFEITKQTVYVYDIRNKYVHRENINGKEIDVTILAQTISNGTFLMHGYHEVTYDIKMYKNLVEEISVVLFQPFKVKIVGNHLIISVTKLEPNPKSFFDDNVTIINASKENFDSILIDNILSYFDGKFNIRPSQCDLNKGIKALWDSDIIDAKELSFRKTSSRAKEIMDGEELFKDKYPEEYKEVMKKPLELCTFRYLEDDLEWPKHFVCDPRIGKISFNIYSENDQQTNNVLDGIIGNN</sequence>
<evidence type="ECO:0000313" key="1">
    <source>
        <dbReference type="EMBL" id="RKF36067.1"/>
    </source>
</evidence>
<keyword evidence="2" id="KW-1185">Reference proteome</keyword>
<dbReference type="EMBL" id="MCAQ01000018">
    <property type="protein sequence ID" value="RKF36067.1"/>
    <property type="molecule type" value="Genomic_DNA"/>
</dbReference>
<name>A0A420FSX1_9SPHI</name>
<protein>
    <submittedName>
        <fullName evidence="1">Uncharacterized protein</fullName>
    </submittedName>
</protein>
<dbReference type="Proteomes" id="UP000286402">
    <property type="component" value="Unassembled WGS sequence"/>
</dbReference>
<comment type="caution">
    <text evidence="1">The sequence shown here is derived from an EMBL/GenBank/DDBJ whole genome shotgun (WGS) entry which is preliminary data.</text>
</comment>